<gene>
    <name evidence="2" type="ORF">HOP40_20515</name>
</gene>
<evidence type="ECO:0000313" key="3">
    <source>
        <dbReference type="Proteomes" id="UP000505377"/>
    </source>
</evidence>
<dbReference type="Proteomes" id="UP000505377">
    <property type="component" value="Chromosome"/>
</dbReference>
<keyword evidence="1" id="KW-1133">Transmembrane helix</keyword>
<dbReference type="KEGG" id="pbro:HOP40_20515"/>
<protein>
    <submittedName>
        <fullName evidence="2">Uncharacterized protein</fullName>
    </submittedName>
</protein>
<evidence type="ECO:0000313" key="2">
    <source>
        <dbReference type="EMBL" id="QJY47889.1"/>
    </source>
</evidence>
<proteinExistence type="predicted"/>
<feature type="transmembrane region" description="Helical" evidence="1">
    <location>
        <begin position="23"/>
        <end position="45"/>
    </location>
</feature>
<accession>A0A6M6JN75</accession>
<dbReference type="EMBL" id="CP053564">
    <property type="protein sequence ID" value="QJY47889.1"/>
    <property type="molecule type" value="Genomic_DNA"/>
</dbReference>
<organism evidence="2 3">
    <name type="scientific">Pseudonocardia broussonetiae</name>
    <dbReference type="NCBI Taxonomy" id="2736640"/>
    <lineage>
        <taxon>Bacteria</taxon>
        <taxon>Bacillati</taxon>
        <taxon>Actinomycetota</taxon>
        <taxon>Actinomycetes</taxon>
        <taxon>Pseudonocardiales</taxon>
        <taxon>Pseudonocardiaceae</taxon>
        <taxon>Pseudonocardia</taxon>
    </lineage>
</organism>
<dbReference type="RefSeq" id="WP_172160994.1">
    <property type="nucleotide sequence ID" value="NZ_CP053564.1"/>
</dbReference>
<keyword evidence="1" id="KW-0472">Membrane</keyword>
<dbReference type="AlphaFoldDB" id="A0A6M6JN75"/>
<keyword evidence="3" id="KW-1185">Reference proteome</keyword>
<name>A0A6M6JN75_9PSEU</name>
<reference evidence="2 3" key="1">
    <citation type="submission" date="2020-05" db="EMBL/GenBank/DDBJ databases">
        <authorList>
            <person name="Mo P."/>
        </authorList>
    </citation>
    <scope>NUCLEOTIDE SEQUENCE [LARGE SCALE GENOMIC DNA]</scope>
    <source>
        <strain evidence="2 3">Gen01</strain>
    </source>
</reference>
<sequence>MSQTGDYRPVTVSGARQVVRQRAAMVLLFAVLMLAQSTGLCIALPSSAAPPDVAASAHCEDHHADEHMTGASTWRGPSGVPDRCEPVDVPDVTHVMAAPEQRRARRAGGRRCAPTGRRLLDRLCIART</sequence>
<keyword evidence="1" id="KW-0812">Transmembrane</keyword>
<evidence type="ECO:0000256" key="1">
    <source>
        <dbReference type="SAM" id="Phobius"/>
    </source>
</evidence>